<organism evidence="1 2">
    <name type="scientific">Saccharibacillus brassicae</name>
    <dbReference type="NCBI Taxonomy" id="2583377"/>
    <lineage>
        <taxon>Bacteria</taxon>
        <taxon>Bacillati</taxon>
        <taxon>Bacillota</taxon>
        <taxon>Bacilli</taxon>
        <taxon>Bacillales</taxon>
        <taxon>Paenibacillaceae</taxon>
        <taxon>Saccharibacillus</taxon>
    </lineage>
</organism>
<dbReference type="KEGG" id="saca:FFV09_17715"/>
<dbReference type="RefSeq" id="WP_141449058.1">
    <property type="nucleotide sequence ID" value="NZ_CP041217.1"/>
</dbReference>
<accession>A0A4Y6V1I0</accession>
<name>A0A4Y6V1I0_SACBS</name>
<dbReference type="AlphaFoldDB" id="A0A4Y6V1I0"/>
<keyword evidence="2" id="KW-1185">Reference proteome</keyword>
<evidence type="ECO:0000313" key="2">
    <source>
        <dbReference type="Proteomes" id="UP000316968"/>
    </source>
</evidence>
<protein>
    <submittedName>
        <fullName evidence="1">Uncharacterized protein</fullName>
    </submittedName>
</protein>
<gene>
    <name evidence="1" type="ORF">FFV09_17715</name>
</gene>
<dbReference type="Proteomes" id="UP000316968">
    <property type="component" value="Chromosome"/>
</dbReference>
<proteinExistence type="predicted"/>
<sequence>MKKNKAKKLLKAAYGKLFGSREMQGGTVSAAKVQALRSPKRRGEERFDYDRSLNEELTLGLLRGRM</sequence>
<dbReference type="EMBL" id="CP041217">
    <property type="protein sequence ID" value="QDH22516.1"/>
    <property type="molecule type" value="Genomic_DNA"/>
</dbReference>
<reference evidence="1 2" key="1">
    <citation type="submission" date="2019-06" db="EMBL/GenBank/DDBJ databases">
        <title>Saccharibacillus brassicae sp. nov., an endophytic bacterium isolated from Chinese cabbage seeds (Brassica pekinensis).</title>
        <authorList>
            <person name="Jiang L."/>
            <person name="Lee J."/>
            <person name="Kim S.W."/>
        </authorList>
    </citation>
    <scope>NUCLEOTIDE SEQUENCE [LARGE SCALE GENOMIC DNA]</scope>
    <source>
        <strain evidence="2">KCTC 43072 / ATSA2</strain>
    </source>
</reference>
<evidence type="ECO:0000313" key="1">
    <source>
        <dbReference type="EMBL" id="QDH22516.1"/>
    </source>
</evidence>